<dbReference type="EMBL" id="VSSQ01010049">
    <property type="protein sequence ID" value="MPM43295.1"/>
    <property type="molecule type" value="Genomic_DNA"/>
</dbReference>
<reference evidence="1" key="1">
    <citation type="submission" date="2019-08" db="EMBL/GenBank/DDBJ databases">
        <authorList>
            <person name="Kucharzyk K."/>
            <person name="Murdoch R.W."/>
            <person name="Higgins S."/>
            <person name="Loffler F."/>
        </authorList>
    </citation>
    <scope>NUCLEOTIDE SEQUENCE</scope>
</reference>
<dbReference type="AlphaFoldDB" id="A0A644ZQX9"/>
<sequence length="110" mass="12254">MLVSCSQLLEHHQKGADEQNKKGNAILDPWILQQEVSGKHGKLGFFEVTDQSPEPHRTRGPGQSLIRLWIDSLIGIGDLIHRSTALCGLVEQLPQCRDINKEILPALVQL</sequence>
<proteinExistence type="predicted"/>
<name>A0A644ZQX9_9ZZZZ</name>
<protein>
    <submittedName>
        <fullName evidence="1">Uncharacterized protein</fullName>
    </submittedName>
</protein>
<accession>A0A644ZQX9</accession>
<evidence type="ECO:0000313" key="1">
    <source>
        <dbReference type="EMBL" id="MPM43295.1"/>
    </source>
</evidence>
<gene>
    <name evidence="1" type="ORF">SDC9_89968</name>
</gene>
<organism evidence="1">
    <name type="scientific">bioreactor metagenome</name>
    <dbReference type="NCBI Taxonomy" id="1076179"/>
    <lineage>
        <taxon>unclassified sequences</taxon>
        <taxon>metagenomes</taxon>
        <taxon>ecological metagenomes</taxon>
    </lineage>
</organism>
<comment type="caution">
    <text evidence="1">The sequence shown here is derived from an EMBL/GenBank/DDBJ whole genome shotgun (WGS) entry which is preliminary data.</text>
</comment>